<dbReference type="GO" id="GO:0003677">
    <property type="term" value="F:DNA binding"/>
    <property type="evidence" value="ECO:0007669"/>
    <property type="project" value="InterPro"/>
</dbReference>
<dbReference type="InterPro" id="IPR012340">
    <property type="entry name" value="NA-bd_OB-fold"/>
</dbReference>
<accession>A0A9P8SDN3</accession>
<dbReference type="PANTHER" id="PTHR45997:SF2">
    <property type="entry name" value="ATP DEPENDENT DNA LIGASE DOMAIN PROTEIN (AFU_ORTHOLOGUE AFUA_5G02430)"/>
    <property type="match status" value="1"/>
</dbReference>
<organism evidence="3 4">
    <name type="scientific">Hirsutella rhossiliensis</name>
    <dbReference type="NCBI Taxonomy" id="111463"/>
    <lineage>
        <taxon>Eukaryota</taxon>
        <taxon>Fungi</taxon>
        <taxon>Dikarya</taxon>
        <taxon>Ascomycota</taxon>
        <taxon>Pezizomycotina</taxon>
        <taxon>Sordariomycetes</taxon>
        <taxon>Hypocreomycetidae</taxon>
        <taxon>Hypocreales</taxon>
        <taxon>Ophiocordycipitaceae</taxon>
        <taxon>Hirsutella</taxon>
    </lineage>
</organism>
<dbReference type="InterPro" id="IPR029710">
    <property type="entry name" value="LIG4"/>
</dbReference>
<dbReference type="OrthoDB" id="5003716at2759"/>
<keyword evidence="3" id="KW-0436">Ligase</keyword>
<dbReference type="Gene3D" id="3.30.470.30">
    <property type="entry name" value="DNA ligase/mRNA capping enzyme"/>
    <property type="match status" value="1"/>
</dbReference>
<gene>
    <name evidence="3" type="ORF">HRG_11312</name>
</gene>
<evidence type="ECO:0000256" key="1">
    <source>
        <dbReference type="SAM" id="MobiDB-lite"/>
    </source>
</evidence>
<dbReference type="Proteomes" id="UP000824596">
    <property type="component" value="Unassembled WGS sequence"/>
</dbReference>
<dbReference type="GO" id="GO:0005524">
    <property type="term" value="F:ATP binding"/>
    <property type="evidence" value="ECO:0007669"/>
    <property type="project" value="InterPro"/>
</dbReference>
<dbReference type="GO" id="GO:0006297">
    <property type="term" value="P:nucleotide-excision repair, DNA gap filling"/>
    <property type="evidence" value="ECO:0007669"/>
    <property type="project" value="TreeGrafter"/>
</dbReference>
<name>A0A9P8SDN3_9HYPO</name>
<evidence type="ECO:0000313" key="4">
    <source>
        <dbReference type="Proteomes" id="UP000824596"/>
    </source>
</evidence>
<dbReference type="GO" id="GO:0006303">
    <property type="term" value="P:double-strand break repair via nonhomologous end joining"/>
    <property type="evidence" value="ECO:0007669"/>
    <property type="project" value="TreeGrafter"/>
</dbReference>
<dbReference type="PROSITE" id="PS50160">
    <property type="entry name" value="DNA_LIGASE_A3"/>
    <property type="match status" value="1"/>
</dbReference>
<sequence length="510" mass="58213">MNEHLMIMFYDLLLLDDTVCARKSHAKRRRLLRSLVRRIPGLAEVGFREVVAFSSANAAERLTELFARAITQRWEGLVLKGCNDPYFTSDCDKSSIKLKKDYIPGLGDSADFTIVGGNHSAEDEQEIGIGKLWWTSFFIGCMENKDEVCRYNSKPRLRIIDIIDKHGIPKDHMQYLNRHGYFTQIPFIESTPNFDVVIQLETRHFTPSPSLGYGDEANDLGAPGLGTILEPVWIELLIITPIHKLIFRDGSNALEPPNRPSFTDFAEEATHYVDLNSINQRAYSVATADYESRRREYLYETKLITAARTAITESISTAKLTSLREGDTLRQWLQKLEASTAPSRGFMTDRIRKQYSSHLHASTKTNILDWLTKWEEIIEEADLYFLSEALTGQWLRDIASVIRPLSDGYATIFYEDSRRIDEEAATAQYRVYQALRPDSIGSTPTLAAVPPSSTHWTFQLVARKIREIAEQQPHQQKGGIKRGAGFLADKETDENNPSEERPKRREREET</sequence>
<dbReference type="EMBL" id="JAIZPD010000020">
    <property type="protein sequence ID" value="KAH0957530.1"/>
    <property type="molecule type" value="Genomic_DNA"/>
</dbReference>
<evidence type="ECO:0000313" key="3">
    <source>
        <dbReference type="EMBL" id="KAH0957530.1"/>
    </source>
</evidence>
<feature type="compositionally biased region" description="Basic and acidic residues" evidence="1">
    <location>
        <begin position="498"/>
        <end position="510"/>
    </location>
</feature>
<dbReference type="GO" id="GO:0006310">
    <property type="term" value="P:DNA recombination"/>
    <property type="evidence" value="ECO:0007669"/>
    <property type="project" value="InterPro"/>
</dbReference>
<keyword evidence="4" id="KW-1185">Reference proteome</keyword>
<evidence type="ECO:0000259" key="2">
    <source>
        <dbReference type="PROSITE" id="PS50160"/>
    </source>
</evidence>
<dbReference type="SUPFAM" id="SSF56091">
    <property type="entry name" value="DNA ligase/mRNA capping enzyme, catalytic domain"/>
    <property type="match status" value="1"/>
</dbReference>
<comment type="caution">
    <text evidence="3">The sequence shown here is derived from an EMBL/GenBank/DDBJ whole genome shotgun (WGS) entry which is preliminary data.</text>
</comment>
<feature type="domain" description="ATP-dependent DNA ligase family profile" evidence="2">
    <location>
        <begin position="1"/>
        <end position="143"/>
    </location>
</feature>
<dbReference type="PANTHER" id="PTHR45997">
    <property type="entry name" value="DNA LIGASE 4"/>
    <property type="match status" value="1"/>
</dbReference>
<dbReference type="GeneID" id="68360440"/>
<dbReference type="InterPro" id="IPR012310">
    <property type="entry name" value="DNA_ligase_ATP-dep_cent"/>
</dbReference>
<protein>
    <submittedName>
        <fullName evidence="3">ATP dependent DNA ligase domain-containing protein</fullName>
    </submittedName>
</protein>
<dbReference type="AlphaFoldDB" id="A0A9P8SDN3"/>
<dbReference type="GO" id="GO:0032807">
    <property type="term" value="C:DNA ligase IV complex"/>
    <property type="evidence" value="ECO:0007669"/>
    <property type="project" value="TreeGrafter"/>
</dbReference>
<dbReference type="RefSeq" id="XP_044715044.1">
    <property type="nucleotide sequence ID" value="XM_044869782.1"/>
</dbReference>
<dbReference type="Gene3D" id="2.40.50.140">
    <property type="entry name" value="Nucleic acid-binding proteins"/>
    <property type="match status" value="1"/>
</dbReference>
<reference evidence="3" key="1">
    <citation type="submission" date="2021-09" db="EMBL/GenBank/DDBJ databases">
        <title>A high-quality genome of the endoparasitic fungus Hirsutella rhossiliensis with a comparison of Hirsutella genomes reveals transposable elements contributing to genome size variation.</title>
        <authorList>
            <person name="Lin R."/>
            <person name="Jiao Y."/>
            <person name="Sun X."/>
            <person name="Ling J."/>
            <person name="Xie B."/>
            <person name="Cheng X."/>
        </authorList>
    </citation>
    <scope>NUCLEOTIDE SEQUENCE</scope>
    <source>
        <strain evidence="3">HR02</strain>
    </source>
</reference>
<dbReference type="GO" id="GO:0003910">
    <property type="term" value="F:DNA ligase (ATP) activity"/>
    <property type="evidence" value="ECO:0007669"/>
    <property type="project" value="InterPro"/>
</dbReference>
<proteinExistence type="predicted"/>
<dbReference type="Pfam" id="PF01068">
    <property type="entry name" value="DNA_ligase_A_M"/>
    <property type="match status" value="1"/>
</dbReference>
<feature type="region of interest" description="Disordered" evidence="1">
    <location>
        <begin position="470"/>
        <end position="510"/>
    </location>
</feature>